<dbReference type="Gene3D" id="3.40.50.150">
    <property type="entry name" value="Vaccinia Virus protein VP39"/>
    <property type="match status" value="1"/>
</dbReference>
<dbReference type="Proteomes" id="UP001642464">
    <property type="component" value="Unassembled WGS sequence"/>
</dbReference>
<evidence type="ECO:0000313" key="4">
    <source>
        <dbReference type="EMBL" id="CAK9100927.1"/>
    </source>
</evidence>
<keyword evidence="2" id="KW-0808">Transferase</keyword>
<dbReference type="PANTHER" id="PTHR33153">
    <property type="entry name" value="MYND-TYPE DOMAIN-CONTAINING PROTEIN"/>
    <property type="match status" value="1"/>
</dbReference>
<keyword evidence="5" id="KW-1185">Reference proteome</keyword>
<gene>
    <name evidence="4" type="ORF">SCF082_LOCUS47205</name>
</gene>
<dbReference type="InterPro" id="IPR029063">
    <property type="entry name" value="SAM-dependent_MTases_sf"/>
</dbReference>
<comment type="caution">
    <text evidence="4">The sequence shown here is derived from an EMBL/GenBank/DDBJ whole genome shotgun (WGS) entry which is preliminary data.</text>
</comment>
<evidence type="ECO:0000313" key="5">
    <source>
        <dbReference type="Proteomes" id="UP001642464"/>
    </source>
</evidence>
<dbReference type="GO" id="GO:0008168">
    <property type="term" value="F:methyltransferase activity"/>
    <property type="evidence" value="ECO:0007669"/>
    <property type="project" value="UniProtKB-KW"/>
</dbReference>
<dbReference type="GO" id="GO:0032259">
    <property type="term" value="P:methylation"/>
    <property type="evidence" value="ECO:0007669"/>
    <property type="project" value="UniProtKB-KW"/>
</dbReference>
<keyword evidence="1 4" id="KW-0489">Methyltransferase</keyword>
<proteinExistence type="predicted"/>
<reference evidence="4 5" key="1">
    <citation type="submission" date="2024-02" db="EMBL/GenBank/DDBJ databases">
        <authorList>
            <person name="Chen Y."/>
            <person name="Shah S."/>
            <person name="Dougan E. K."/>
            <person name="Thang M."/>
            <person name="Chan C."/>
        </authorList>
    </citation>
    <scope>NUCLEOTIDE SEQUENCE [LARGE SCALE GENOMIC DNA]</scope>
</reference>
<dbReference type="InterPro" id="IPR057191">
    <property type="entry name" value="DUF7869"/>
</dbReference>
<dbReference type="EMBL" id="CAXAMM010041719">
    <property type="protein sequence ID" value="CAK9100927.1"/>
    <property type="molecule type" value="Genomic_DNA"/>
</dbReference>
<evidence type="ECO:0000259" key="3">
    <source>
        <dbReference type="Pfam" id="PF25273"/>
    </source>
</evidence>
<dbReference type="Pfam" id="PF00145">
    <property type="entry name" value="DNA_methylase"/>
    <property type="match status" value="1"/>
</dbReference>
<feature type="domain" description="DUF7869" evidence="3">
    <location>
        <begin position="375"/>
        <end position="500"/>
    </location>
</feature>
<evidence type="ECO:0000256" key="1">
    <source>
        <dbReference type="ARBA" id="ARBA00022603"/>
    </source>
</evidence>
<dbReference type="SUPFAM" id="SSF53335">
    <property type="entry name" value="S-adenosyl-L-methionine-dependent methyltransferases"/>
    <property type="match status" value="1"/>
</dbReference>
<dbReference type="InterPro" id="IPR001525">
    <property type="entry name" value="C5_MeTfrase"/>
</dbReference>
<organism evidence="4 5">
    <name type="scientific">Durusdinium trenchii</name>
    <dbReference type="NCBI Taxonomy" id="1381693"/>
    <lineage>
        <taxon>Eukaryota</taxon>
        <taxon>Sar</taxon>
        <taxon>Alveolata</taxon>
        <taxon>Dinophyceae</taxon>
        <taxon>Suessiales</taxon>
        <taxon>Symbiodiniaceae</taxon>
        <taxon>Durusdinium</taxon>
    </lineage>
</organism>
<dbReference type="Pfam" id="PF25273">
    <property type="entry name" value="DUF7869"/>
    <property type="match status" value="1"/>
</dbReference>
<dbReference type="PANTHER" id="PTHR33153:SF3">
    <property type="entry name" value="TRAFFICKING PROTEIN PARTICLE COMPLEX SUBUNIT 11 DOMAIN-CONTAINING PROTEIN"/>
    <property type="match status" value="1"/>
</dbReference>
<protein>
    <submittedName>
        <fullName evidence="4">Modification methylase SPRI (M.SPRI) (Cytosine-specific methyltransferase SPRI)</fullName>
    </submittedName>
</protein>
<accession>A0ABP0RNY6</accession>
<name>A0ABP0RNY6_9DINO</name>
<sequence length="1077" mass="121778">ESWIGATFNAVERDQAGVSRSAAAPADEDVFLASDEEPVFFCSDDELAVESDSDQPLAASDSEVFFSSEPEDARSTAPCRPRKRARYNARSSERLKFLGRPVCRFALSRLLQVGDSSLQKLRTGQPLFTNKDRLPLPKHPTFGFTLRGEVAALWEDIVMFLWHIYQTAAEVLPTNWKNIKRETPFFEDDLDPKDERDRLVNSIAQTLHTSATDMEVSMIGPGTFVGPRRCVMHGNRTDLYWEYRAYAETRNLRVASQSTFLRVANCCIKPGLRNGHLKFRKPSEHAVCDECYNLREQVRQTKDAAGKLEAQKAFHRHQLSQWLDRQIYWLSAPGNVAQNVLCVIQDGVDQSKFRCPRVKVTQRQTKLFQKLFRPQLHVAAAWNHGHSVNIAVADEDLPKNSETQLEQLVRSFDVVLREVGDLPPGVNVQTDNCFREGKNQWTSAFGALAVSLGVFRHYTASYLRDIDQYFSQISALLARSEFSDPEEVVALLDSSYRPDSLADLQRKQSKTIKVTANAYKLDTVARWKDWTSALGVRILGLRRFDVGARSYGNCQPEELRGFDPHGCDVMLFCKRRMADPEPIRVLCLIPAQVSVSLRSAFRQPVGKCDRRPLGEQLLQNIPSKAQACFDQKFISADALAYLLGWVGRTLPRLDRPTSYPCLELRRYEIDLPPGAVPRGPVRWEGPARFRTYTILRASDEANDSDPDDAAIPMEVAFMCEIEEWKASYLKRAFSEDIPVFRDMRELGSGKAYELRSKRTQRVDLAMAGYPCKSVSKQNNFAKAFTDPSSSTGGGYCALMSFVQYSQPSIVIVENVSGLAHQRKSFEECPIQIQNATMSKKGYRHWHTVLSSKEFGLSHSRSRCWAIYIKESLCKSEKSPMDLLLSFRCKPLPLESYLRPKETEIAGSRPARVVQRGSGQKWKQGLEVASSALGKAAVQKSMKFLREQGLSCLTDREHAILAVAVTELDQQGYEPFLESNRYVIQVETWKILEDQNFARATWMKSGPWLCPCLLPHGKYVISGRWSCLTAQEKMLLQGVGMAEFHQYQMRSLTSSQLADLAGNSFLAFEFLPLLIGGR</sequence>
<feature type="non-terminal residue" evidence="4">
    <location>
        <position position="1"/>
    </location>
</feature>
<evidence type="ECO:0000256" key="2">
    <source>
        <dbReference type="ARBA" id="ARBA00022679"/>
    </source>
</evidence>